<dbReference type="EMBL" id="PGGO01000014">
    <property type="protein sequence ID" value="PSH66751.1"/>
    <property type="molecule type" value="Genomic_DNA"/>
</dbReference>
<evidence type="ECO:0000259" key="4">
    <source>
        <dbReference type="Pfam" id="PF25954"/>
    </source>
</evidence>
<feature type="domain" description="Multidrug resistance protein MdtA-like C-terminal permuted SH3" evidence="5">
    <location>
        <begin position="307"/>
        <end position="358"/>
    </location>
</feature>
<evidence type="ECO:0000256" key="2">
    <source>
        <dbReference type="SAM" id="Coils"/>
    </source>
</evidence>
<dbReference type="GO" id="GO:0015562">
    <property type="term" value="F:efflux transmembrane transporter activity"/>
    <property type="evidence" value="ECO:0007669"/>
    <property type="project" value="TreeGrafter"/>
</dbReference>
<comment type="similarity">
    <text evidence="1">Belongs to the membrane fusion protein (MFP) (TC 8.A.1) family.</text>
</comment>
<dbReference type="InterPro" id="IPR058792">
    <property type="entry name" value="Beta-barrel_RND_2"/>
</dbReference>
<feature type="region of interest" description="Disordered" evidence="3">
    <location>
        <begin position="368"/>
        <end position="390"/>
    </location>
</feature>
<dbReference type="PANTHER" id="PTHR30469:SF11">
    <property type="entry name" value="BLL4320 PROTEIN"/>
    <property type="match status" value="1"/>
</dbReference>
<dbReference type="RefSeq" id="WP_106712530.1">
    <property type="nucleotide sequence ID" value="NZ_PGGO01000014.1"/>
</dbReference>
<dbReference type="Gene3D" id="1.10.287.470">
    <property type="entry name" value="Helix hairpin bin"/>
    <property type="match status" value="1"/>
</dbReference>
<evidence type="ECO:0000259" key="5">
    <source>
        <dbReference type="Pfam" id="PF25967"/>
    </source>
</evidence>
<feature type="domain" description="CusB-like beta-barrel" evidence="4">
    <location>
        <begin position="223"/>
        <end position="293"/>
    </location>
</feature>
<reference evidence="8" key="1">
    <citation type="submission" date="2017-11" db="EMBL/GenBank/DDBJ databases">
        <authorList>
            <person name="Kuznetsova I."/>
            <person name="Sazanova A."/>
            <person name="Chirak E."/>
            <person name="Safronova V."/>
            <person name="Willems A."/>
        </authorList>
    </citation>
    <scope>NUCLEOTIDE SEQUENCE [LARGE SCALE GENOMIC DNA]</scope>
    <source>
        <strain evidence="8">STM 196</strain>
    </source>
</reference>
<dbReference type="InterPro" id="IPR058647">
    <property type="entry name" value="BSH_CzcB-like"/>
</dbReference>
<dbReference type="InterPro" id="IPR058627">
    <property type="entry name" value="MdtA-like_C"/>
</dbReference>
<name>A0A2P7BJV1_9HYPH</name>
<evidence type="ECO:0000259" key="6">
    <source>
        <dbReference type="Pfam" id="PF25973"/>
    </source>
</evidence>
<evidence type="ECO:0000313" key="7">
    <source>
        <dbReference type="EMBL" id="PSH66751.1"/>
    </source>
</evidence>
<dbReference type="Pfam" id="PF25973">
    <property type="entry name" value="BSH_CzcB"/>
    <property type="match status" value="1"/>
</dbReference>
<feature type="domain" description="CzcB-like barrel-sandwich hybrid" evidence="6">
    <location>
        <begin position="90"/>
        <end position="215"/>
    </location>
</feature>
<dbReference type="Proteomes" id="UP000241444">
    <property type="component" value="Unassembled WGS sequence"/>
</dbReference>
<dbReference type="GO" id="GO:1990281">
    <property type="term" value="C:efflux pump complex"/>
    <property type="evidence" value="ECO:0007669"/>
    <property type="project" value="TreeGrafter"/>
</dbReference>
<dbReference type="InterPro" id="IPR006143">
    <property type="entry name" value="RND_pump_MFP"/>
</dbReference>
<dbReference type="AlphaFoldDB" id="A0A2P7BJV1"/>
<gene>
    <name evidence="7" type="ORF">CU102_18255</name>
</gene>
<dbReference type="OrthoDB" id="9806939at2"/>
<accession>A0A2P7BJV1</accession>
<sequence>MKVWKQLALALVILAVAGAGWMYLFPGGKDLLRRVGIDRNATAATEPAGGRQGQRRGGQALPLVVVRAAGEAKINDRLTAIGTGKAKSSVAVTPFTAGRLTEIFVTSGTKVQGGDVIARLDSEAESIVVDKARVALKDAQTKLSRAESLRLSNTVSAVQLSEAELAVDNAALNVREAELALDRRAIKAPIGGIVGILPINAGNYITTSTTVAMIDDRSDLLVDFWVPERFAPAITIDLPATATSIARPGETFSGAISAIDNRVDPASRTLHVQAKITNPKDTLREGMAFQMSIGFPGDTYPTVDPLAIQWGTEGAYVWRIVDNKAERVLVRIVQRNTASVLVDAALDPGDQIVAEGVQSVREGGLVQVQGQPAPENNTKAGPLASAGEQG</sequence>
<feature type="coiled-coil region" evidence="2">
    <location>
        <begin position="129"/>
        <end position="180"/>
    </location>
</feature>
<proteinExistence type="inferred from homology"/>
<evidence type="ECO:0000313" key="8">
    <source>
        <dbReference type="Proteomes" id="UP000241444"/>
    </source>
</evidence>
<dbReference type="Pfam" id="PF25967">
    <property type="entry name" value="RND-MFP_C"/>
    <property type="match status" value="1"/>
</dbReference>
<keyword evidence="8" id="KW-1185">Reference proteome</keyword>
<dbReference type="PANTHER" id="PTHR30469">
    <property type="entry name" value="MULTIDRUG RESISTANCE PROTEIN MDTA"/>
    <property type="match status" value="1"/>
</dbReference>
<dbReference type="NCBIfam" id="TIGR01730">
    <property type="entry name" value="RND_mfp"/>
    <property type="match status" value="1"/>
</dbReference>
<feature type="compositionally biased region" description="Polar residues" evidence="3">
    <location>
        <begin position="368"/>
        <end position="379"/>
    </location>
</feature>
<comment type="caution">
    <text evidence="7">The sequence shown here is derived from an EMBL/GenBank/DDBJ whole genome shotgun (WGS) entry which is preliminary data.</text>
</comment>
<dbReference type="Gene3D" id="2.40.420.20">
    <property type="match status" value="1"/>
</dbReference>
<evidence type="ECO:0000256" key="3">
    <source>
        <dbReference type="SAM" id="MobiDB-lite"/>
    </source>
</evidence>
<dbReference type="Pfam" id="PF25954">
    <property type="entry name" value="Beta-barrel_RND_2"/>
    <property type="match status" value="1"/>
</dbReference>
<keyword evidence="2" id="KW-0175">Coiled coil</keyword>
<protein>
    <submittedName>
        <fullName evidence="7">Efflux transporter periplasmic adaptor subunit</fullName>
    </submittedName>
</protein>
<evidence type="ECO:0000256" key="1">
    <source>
        <dbReference type="ARBA" id="ARBA00009477"/>
    </source>
</evidence>
<dbReference type="Gene3D" id="2.40.30.170">
    <property type="match status" value="1"/>
</dbReference>
<dbReference type="Gene3D" id="2.40.50.100">
    <property type="match status" value="1"/>
</dbReference>
<organism evidence="7 8">
    <name type="scientific">Phyllobacterium brassicacearum</name>
    <dbReference type="NCBI Taxonomy" id="314235"/>
    <lineage>
        <taxon>Bacteria</taxon>
        <taxon>Pseudomonadati</taxon>
        <taxon>Pseudomonadota</taxon>
        <taxon>Alphaproteobacteria</taxon>
        <taxon>Hyphomicrobiales</taxon>
        <taxon>Phyllobacteriaceae</taxon>
        <taxon>Phyllobacterium</taxon>
    </lineage>
</organism>
<dbReference type="SUPFAM" id="SSF111369">
    <property type="entry name" value="HlyD-like secretion proteins"/>
    <property type="match status" value="1"/>
</dbReference>